<dbReference type="SUPFAM" id="SSF53448">
    <property type="entry name" value="Nucleotide-diphospho-sugar transferases"/>
    <property type="match status" value="1"/>
</dbReference>
<reference evidence="5 6" key="1">
    <citation type="submission" date="2016-10" db="EMBL/GenBank/DDBJ databases">
        <authorList>
            <person name="de Groot N.N."/>
        </authorList>
    </citation>
    <scope>NUCLEOTIDE SEQUENCE [LARGE SCALE GENOMIC DNA]</scope>
    <source>
        <strain evidence="5 6">DSM 12130</strain>
    </source>
</reference>
<evidence type="ECO:0000259" key="4">
    <source>
        <dbReference type="Pfam" id="PF00535"/>
    </source>
</evidence>
<sequence length="346" mass="39008">MSTLLEVVIPNWNGAEMLEHCLRSLGSQSFTDFSVTVVDNGSEDGSVAMVAKEFPWVKLIRFSYNSGFSVAVNKGIRQTDAPWILLLNNDMEVEPDCVENLVAGIKRYPEYQFFALKMINFHHRELLDGAGDAYLRAGVGYRLGTLERDCDRYQQDREVFGACGGAAMYSSAFFERTGLFDQDFFAYLEDVDLNLRACKLGLKCMYLSKAKVYHIGSATSGSKINSVTIRLSTRNNIILLVKNYPLYLAARFLPAIAVYQVAWLLFCVKKGMIGPYVKGLVQGIGMFPASYRKNRAANRGLKRVRMKEMAGKIRRAERDAIDSIRSRRKSKGQGNLLLDLYSRIFL</sequence>
<evidence type="ECO:0000313" key="5">
    <source>
        <dbReference type="EMBL" id="SDP18187.1"/>
    </source>
</evidence>
<keyword evidence="3" id="KW-0808">Transferase</keyword>
<organism evidence="5 6">
    <name type="scientific">Desulforhopalus singaporensis</name>
    <dbReference type="NCBI Taxonomy" id="91360"/>
    <lineage>
        <taxon>Bacteria</taxon>
        <taxon>Pseudomonadati</taxon>
        <taxon>Thermodesulfobacteriota</taxon>
        <taxon>Desulfobulbia</taxon>
        <taxon>Desulfobulbales</taxon>
        <taxon>Desulfocapsaceae</taxon>
        <taxon>Desulforhopalus</taxon>
    </lineage>
</organism>
<dbReference type="Proteomes" id="UP000199073">
    <property type="component" value="Unassembled WGS sequence"/>
</dbReference>
<evidence type="ECO:0000313" key="6">
    <source>
        <dbReference type="Proteomes" id="UP000199073"/>
    </source>
</evidence>
<protein>
    <recommendedName>
        <fullName evidence="4">Glycosyltransferase 2-like domain-containing protein</fullName>
    </recommendedName>
</protein>
<proteinExistence type="inferred from homology"/>
<accession>A0A1H0QLI8</accession>
<keyword evidence="6" id="KW-1185">Reference proteome</keyword>
<dbReference type="RefSeq" id="WP_092222410.1">
    <property type="nucleotide sequence ID" value="NZ_FNJI01000012.1"/>
</dbReference>
<dbReference type="CDD" id="cd04186">
    <property type="entry name" value="GT_2_like_c"/>
    <property type="match status" value="1"/>
</dbReference>
<dbReference type="PANTHER" id="PTHR43179">
    <property type="entry name" value="RHAMNOSYLTRANSFERASE WBBL"/>
    <property type="match status" value="1"/>
</dbReference>
<feature type="domain" description="Glycosyltransferase 2-like" evidence="4">
    <location>
        <begin position="7"/>
        <end position="115"/>
    </location>
</feature>
<keyword evidence="2" id="KW-0328">Glycosyltransferase</keyword>
<dbReference type="Gene3D" id="3.90.550.10">
    <property type="entry name" value="Spore Coat Polysaccharide Biosynthesis Protein SpsA, Chain A"/>
    <property type="match status" value="1"/>
</dbReference>
<dbReference type="EMBL" id="FNJI01000012">
    <property type="protein sequence ID" value="SDP18187.1"/>
    <property type="molecule type" value="Genomic_DNA"/>
</dbReference>
<dbReference type="InterPro" id="IPR029044">
    <property type="entry name" value="Nucleotide-diphossugar_trans"/>
</dbReference>
<dbReference type="GO" id="GO:0016757">
    <property type="term" value="F:glycosyltransferase activity"/>
    <property type="evidence" value="ECO:0007669"/>
    <property type="project" value="UniProtKB-KW"/>
</dbReference>
<evidence type="ECO:0000256" key="1">
    <source>
        <dbReference type="ARBA" id="ARBA00006739"/>
    </source>
</evidence>
<dbReference type="OrthoDB" id="9771846at2"/>
<dbReference type="Pfam" id="PF00535">
    <property type="entry name" value="Glycos_transf_2"/>
    <property type="match status" value="1"/>
</dbReference>
<dbReference type="STRING" id="91360.SAMN05660330_02021"/>
<dbReference type="InterPro" id="IPR001173">
    <property type="entry name" value="Glyco_trans_2-like"/>
</dbReference>
<gene>
    <name evidence="5" type="ORF">SAMN05660330_02021</name>
</gene>
<dbReference type="AlphaFoldDB" id="A0A1H0QLI8"/>
<comment type="similarity">
    <text evidence="1">Belongs to the glycosyltransferase 2 family.</text>
</comment>
<evidence type="ECO:0000256" key="2">
    <source>
        <dbReference type="ARBA" id="ARBA00022676"/>
    </source>
</evidence>
<dbReference type="PANTHER" id="PTHR43179:SF12">
    <property type="entry name" value="GALACTOFURANOSYLTRANSFERASE GLFT2"/>
    <property type="match status" value="1"/>
</dbReference>
<name>A0A1H0QLI8_9BACT</name>
<evidence type="ECO:0000256" key="3">
    <source>
        <dbReference type="ARBA" id="ARBA00022679"/>
    </source>
</evidence>